<accession>A0A9W8NEY0</accession>
<evidence type="ECO:0000313" key="3">
    <source>
        <dbReference type="Proteomes" id="UP001148614"/>
    </source>
</evidence>
<feature type="chain" id="PRO_5040769915" evidence="1">
    <location>
        <begin position="18"/>
        <end position="177"/>
    </location>
</feature>
<gene>
    <name evidence="2" type="ORF">NPX13_g5382</name>
</gene>
<reference evidence="2" key="1">
    <citation type="submission" date="2022-07" db="EMBL/GenBank/DDBJ databases">
        <title>Genome Sequence of Xylaria arbuscula.</title>
        <authorList>
            <person name="Buettner E."/>
        </authorList>
    </citation>
    <scope>NUCLEOTIDE SEQUENCE</scope>
    <source>
        <strain evidence="2">VT107</strain>
    </source>
</reference>
<dbReference type="Proteomes" id="UP001148614">
    <property type="component" value="Unassembled WGS sequence"/>
</dbReference>
<proteinExistence type="predicted"/>
<sequence>MRVSTSTLMSFVAFAAANPSDGPPDGAITLNVGAGSSLEGYQVVGFASDGTGFPELVPAAEANESLSTWQLKYWNFGHFGWYAITSAIDGTTYQLDIEHTDDPYTGSFVFNPQTDYYSSDDIWSPKTASPDFPWFGNPENFAFGCTRDDGHIQLGIYSPNAPPKNCEQVKLEYQLIA</sequence>
<keyword evidence="3" id="KW-1185">Reference proteome</keyword>
<dbReference type="AlphaFoldDB" id="A0A9W8NEY0"/>
<evidence type="ECO:0000313" key="2">
    <source>
        <dbReference type="EMBL" id="KAJ3571435.1"/>
    </source>
</evidence>
<feature type="signal peptide" evidence="1">
    <location>
        <begin position="1"/>
        <end position="17"/>
    </location>
</feature>
<dbReference type="EMBL" id="JANPWZ010000845">
    <property type="protein sequence ID" value="KAJ3571435.1"/>
    <property type="molecule type" value="Genomic_DNA"/>
</dbReference>
<keyword evidence="1" id="KW-0732">Signal</keyword>
<name>A0A9W8NEY0_9PEZI</name>
<organism evidence="2 3">
    <name type="scientific">Xylaria arbuscula</name>
    <dbReference type="NCBI Taxonomy" id="114810"/>
    <lineage>
        <taxon>Eukaryota</taxon>
        <taxon>Fungi</taxon>
        <taxon>Dikarya</taxon>
        <taxon>Ascomycota</taxon>
        <taxon>Pezizomycotina</taxon>
        <taxon>Sordariomycetes</taxon>
        <taxon>Xylariomycetidae</taxon>
        <taxon>Xylariales</taxon>
        <taxon>Xylariaceae</taxon>
        <taxon>Xylaria</taxon>
    </lineage>
</organism>
<protein>
    <submittedName>
        <fullName evidence="2">Uncharacterized protein</fullName>
    </submittedName>
</protein>
<comment type="caution">
    <text evidence="2">The sequence shown here is derived from an EMBL/GenBank/DDBJ whole genome shotgun (WGS) entry which is preliminary data.</text>
</comment>
<evidence type="ECO:0000256" key="1">
    <source>
        <dbReference type="SAM" id="SignalP"/>
    </source>
</evidence>